<comment type="caution">
    <text evidence="1">The sequence shown here is derived from an EMBL/GenBank/DDBJ whole genome shotgun (WGS) entry which is preliminary data.</text>
</comment>
<reference evidence="1" key="1">
    <citation type="submission" date="2020-10" db="EMBL/GenBank/DDBJ databases">
        <title>Microbiome of the Black Sea water column analyzed by genome centric metagenomics.</title>
        <authorList>
            <person name="Cabello-Yeves P.J."/>
            <person name="Callieri C."/>
            <person name="Picazo A."/>
            <person name="Mehrshad M."/>
            <person name="Haro-Moreno J.M."/>
            <person name="Roda-Garcia J."/>
            <person name="Dzembekova N."/>
            <person name="Slabakova V."/>
            <person name="Slabakova N."/>
            <person name="Moncheva S."/>
            <person name="Rodriguez-Valera F."/>
        </authorList>
    </citation>
    <scope>NUCLEOTIDE SEQUENCE</scope>
    <source>
        <strain evidence="1">BS30m-G43</strain>
    </source>
</reference>
<dbReference type="AlphaFoldDB" id="A0A937M094"/>
<evidence type="ECO:0000313" key="1">
    <source>
        <dbReference type="EMBL" id="MBL6903117.1"/>
    </source>
</evidence>
<dbReference type="EMBL" id="JADHSG010000003">
    <property type="protein sequence ID" value="MBL6903117.1"/>
    <property type="molecule type" value="Genomic_DNA"/>
</dbReference>
<protein>
    <submittedName>
        <fullName evidence="1">Uncharacterized protein</fullName>
    </submittedName>
</protein>
<sequence length="198" mass="23486">MGIKIIILLIISFGLDARPISYSGGSTIMSFSDNIKDSLYYHYSPSYKYSVGIENIRDKYFNDNYSYVRFTYLLNRKNTENSQRNLYLQSGISSKGFNEFFYGMHGDWETRRLFVGFGLKETKRKIHDYSEQYYQIGVAPYLGDYGDLHTWIMIKAKENSLENKWSTYPVLKFFKGNVLMEFGYSKKTEWDVHLMYRF</sequence>
<evidence type="ECO:0000313" key="2">
    <source>
        <dbReference type="Proteomes" id="UP000705230"/>
    </source>
</evidence>
<dbReference type="Proteomes" id="UP000705230">
    <property type="component" value="Unassembled WGS sequence"/>
</dbReference>
<proteinExistence type="predicted"/>
<accession>A0A937M094</accession>
<gene>
    <name evidence="1" type="ORF">ISR29_02840</name>
</gene>
<name>A0A937M094_9GAMM</name>
<organism evidence="1 2">
    <name type="scientific">SAR86 cluster bacterium</name>
    <dbReference type="NCBI Taxonomy" id="2030880"/>
    <lineage>
        <taxon>Bacteria</taxon>
        <taxon>Pseudomonadati</taxon>
        <taxon>Pseudomonadota</taxon>
        <taxon>Gammaproteobacteria</taxon>
        <taxon>SAR86 cluster</taxon>
    </lineage>
</organism>